<keyword evidence="3" id="KW-0560">Oxidoreductase</keyword>
<dbReference type="InterPro" id="IPR022694">
    <property type="entry name" value="3-OHacyl-CoA_DH"/>
</dbReference>
<evidence type="ECO:0000256" key="1">
    <source>
        <dbReference type="ARBA" id="ARBA00005086"/>
    </source>
</evidence>
<feature type="binding site" evidence="5">
    <location>
        <position position="116"/>
    </location>
    <ligand>
        <name>NAD(+)</name>
        <dbReference type="ChEBI" id="CHEBI:57540"/>
    </ligand>
</feature>
<dbReference type="GO" id="GO:0006631">
    <property type="term" value="P:fatty acid metabolic process"/>
    <property type="evidence" value="ECO:0007669"/>
    <property type="project" value="InterPro"/>
</dbReference>
<evidence type="ECO:0000313" key="8">
    <source>
        <dbReference type="EMBL" id="MTD15352.1"/>
    </source>
</evidence>
<reference evidence="8 9" key="1">
    <citation type="submission" date="2019-11" db="EMBL/GenBank/DDBJ databases">
        <authorList>
            <person name="Jiang L.-Q."/>
        </authorList>
    </citation>
    <scope>NUCLEOTIDE SEQUENCE [LARGE SCALE GENOMIC DNA]</scope>
    <source>
        <strain evidence="8 9">YIM 132087</strain>
    </source>
</reference>
<evidence type="ECO:0000256" key="5">
    <source>
        <dbReference type="PIRSR" id="PIRSR000105-2"/>
    </source>
</evidence>
<keyword evidence="9" id="KW-1185">Reference proteome</keyword>
<sequence length="291" mass="30905">MTVIGVVGAGVMGVGVAQNLAATGHSVVMVDVSEDILGNALATVERNCRMSRLLGGPAIDAAEVMDRISTSIGPGGLTDVDIVIESTTENWDVKQQVYREMDEICPPDTVFVVNTSAIPITRVAGITSRPEQVIGVHFMNPVPAKSAVELIPGVHTSPRTIARTTALLKAMGKKPIPVKDSCGFVSNRVLMLTVNEAAFLVHEGVADAATVDEVFRECFGHPMGPLETADLIGVDTILYSVEVLYEHYADSKYRPCPLLKQMTDAGLHGRKAGRGFYAYSTATARPAVLAG</sequence>
<dbReference type="FunFam" id="3.40.50.720:FF:000009">
    <property type="entry name" value="Fatty oxidation complex, alpha subunit"/>
    <property type="match status" value="1"/>
</dbReference>
<dbReference type="PIRSF" id="PIRSF000105">
    <property type="entry name" value="HCDH"/>
    <property type="match status" value="1"/>
</dbReference>
<dbReference type="Gene3D" id="1.10.1040.10">
    <property type="entry name" value="N-(1-d-carboxylethyl)-l-norvaline Dehydrogenase, domain 2"/>
    <property type="match status" value="1"/>
</dbReference>
<feature type="binding site" evidence="5">
    <location>
        <position position="140"/>
    </location>
    <ligand>
        <name>NAD(+)</name>
        <dbReference type="ChEBI" id="CHEBI:57540"/>
    </ligand>
</feature>
<comment type="pathway">
    <text evidence="1">Lipid metabolism; butanoate metabolism.</text>
</comment>
<dbReference type="InterPro" id="IPR008927">
    <property type="entry name" value="6-PGluconate_DH-like_C_sf"/>
</dbReference>
<evidence type="ECO:0000256" key="3">
    <source>
        <dbReference type="ARBA" id="ARBA00023002"/>
    </source>
</evidence>
<dbReference type="Proteomes" id="UP000460221">
    <property type="component" value="Unassembled WGS sequence"/>
</dbReference>
<feature type="binding site" evidence="5">
    <location>
        <position position="271"/>
    </location>
    <ligand>
        <name>NAD(+)</name>
        <dbReference type="ChEBI" id="CHEBI:57540"/>
    </ligand>
</feature>
<keyword evidence="5" id="KW-0520">NAD</keyword>
<feature type="domain" description="3-hydroxyacyl-CoA dehydrogenase C-terminal" evidence="6">
    <location>
        <begin position="183"/>
        <end position="279"/>
    </location>
</feature>
<dbReference type="EMBL" id="WLYK01000006">
    <property type="protein sequence ID" value="MTD15352.1"/>
    <property type="molecule type" value="Genomic_DNA"/>
</dbReference>
<dbReference type="AlphaFoldDB" id="A0A7K1FMH3"/>
<organism evidence="8 9">
    <name type="scientific">Nakamurella alba</name>
    <dbReference type="NCBI Taxonomy" id="2665158"/>
    <lineage>
        <taxon>Bacteria</taxon>
        <taxon>Bacillati</taxon>
        <taxon>Actinomycetota</taxon>
        <taxon>Actinomycetes</taxon>
        <taxon>Nakamurellales</taxon>
        <taxon>Nakamurellaceae</taxon>
        <taxon>Nakamurella</taxon>
    </lineage>
</organism>
<dbReference type="InterPro" id="IPR013328">
    <property type="entry name" value="6PGD_dom2"/>
</dbReference>
<dbReference type="Gene3D" id="3.40.50.720">
    <property type="entry name" value="NAD(P)-binding Rossmann-like Domain"/>
    <property type="match status" value="1"/>
</dbReference>
<dbReference type="InterPro" id="IPR006176">
    <property type="entry name" value="3-OHacyl-CoA_DH_NAD-bd"/>
</dbReference>
<proteinExistence type="inferred from homology"/>
<dbReference type="PANTHER" id="PTHR48075:SF5">
    <property type="entry name" value="3-HYDROXYBUTYRYL-COA DEHYDROGENASE"/>
    <property type="match status" value="1"/>
</dbReference>
<feature type="site" description="Important for catalytic activity" evidence="4">
    <location>
        <position position="137"/>
    </location>
</feature>
<protein>
    <submittedName>
        <fullName evidence="8">3-hydroxybutyryl-CoA dehydrogenase</fullName>
    </submittedName>
</protein>
<evidence type="ECO:0000313" key="9">
    <source>
        <dbReference type="Proteomes" id="UP000460221"/>
    </source>
</evidence>
<evidence type="ECO:0000256" key="2">
    <source>
        <dbReference type="ARBA" id="ARBA00009463"/>
    </source>
</evidence>
<comment type="caution">
    <text evidence="8">The sequence shown here is derived from an EMBL/GenBank/DDBJ whole genome shotgun (WGS) entry which is preliminary data.</text>
</comment>
<feature type="binding site" evidence="5">
    <location>
        <position position="94"/>
    </location>
    <ligand>
        <name>NAD(+)</name>
        <dbReference type="ChEBI" id="CHEBI:57540"/>
    </ligand>
</feature>
<accession>A0A7K1FMH3</accession>
<comment type="similarity">
    <text evidence="2">Belongs to the 3-hydroxyacyl-CoA dehydrogenase family.</text>
</comment>
<dbReference type="GO" id="GO:0070403">
    <property type="term" value="F:NAD+ binding"/>
    <property type="evidence" value="ECO:0007669"/>
    <property type="project" value="InterPro"/>
</dbReference>
<dbReference type="SUPFAM" id="SSF51735">
    <property type="entry name" value="NAD(P)-binding Rossmann-fold domains"/>
    <property type="match status" value="1"/>
</dbReference>
<evidence type="ECO:0000259" key="7">
    <source>
        <dbReference type="Pfam" id="PF02737"/>
    </source>
</evidence>
<dbReference type="Pfam" id="PF02737">
    <property type="entry name" value="3HCDH_N"/>
    <property type="match status" value="1"/>
</dbReference>
<feature type="binding site" evidence="5">
    <location>
        <position position="31"/>
    </location>
    <ligand>
        <name>NAD(+)</name>
        <dbReference type="ChEBI" id="CHEBI:57540"/>
    </ligand>
</feature>
<dbReference type="InterPro" id="IPR036291">
    <property type="entry name" value="NAD(P)-bd_dom_sf"/>
</dbReference>
<dbReference type="RefSeq" id="WP_154769375.1">
    <property type="nucleotide sequence ID" value="NZ_WLYK01000006.1"/>
</dbReference>
<evidence type="ECO:0000259" key="6">
    <source>
        <dbReference type="Pfam" id="PF00725"/>
    </source>
</evidence>
<feature type="binding site" evidence="5">
    <location>
        <begin position="8"/>
        <end position="13"/>
    </location>
    <ligand>
        <name>NAD(+)</name>
        <dbReference type="ChEBI" id="CHEBI:57540"/>
    </ligand>
</feature>
<evidence type="ECO:0000256" key="4">
    <source>
        <dbReference type="PIRSR" id="PIRSR000105-1"/>
    </source>
</evidence>
<feature type="domain" description="3-hydroxyacyl-CoA dehydrogenase NAD binding" evidence="7">
    <location>
        <begin position="4"/>
        <end position="180"/>
    </location>
</feature>
<dbReference type="Pfam" id="PF00725">
    <property type="entry name" value="3HCDH"/>
    <property type="match status" value="1"/>
</dbReference>
<name>A0A7K1FMH3_9ACTN</name>
<dbReference type="PANTHER" id="PTHR48075">
    <property type="entry name" value="3-HYDROXYACYL-COA DEHYDROGENASE FAMILY PROTEIN"/>
    <property type="match status" value="1"/>
</dbReference>
<dbReference type="SUPFAM" id="SSF48179">
    <property type="entry name" value="6-phosphogluconate dehydrogenase C-terminal domain-like"/>
    <property type="match status" value="1"/>
</dbReference>
<gene>
    <name evidence="8" type="ORF">GIS00_15520</name>
</gene>
<dbReference type="GO" id="GO:0016616">
    <property type="term" value="F:oxidoreductase activity, acting on the CH-OH group of donors, NAD or NADP as acceptor"/>
    <property type="evidence" value="ECO:0007669"/>
    <property type="project" value="InterPro"/>
</dbReference>
<feature type="binding site" evidence="5">
    <location>
        <position position="89"/>
    </location>
    <ligand>
        <name>NAD(+)</name>
        <dbReference type="ChEBI" id="CHEBI:57540"/>
    </ligand>
</feature>
<dbReference type="InterPro" id="IPR006108">
    <property type="entry name" value="3HC_DH_C"/>
</dbReference>